<dbReference type="AlphaFoldDB" id="A0A843AEG4"/>
<accession>A0A843AEG4</accession>
<proteinExistence type="predicted"/>
<comment type="caution">
    <text evidence="2">The sequence shown here is derived from an EMBL/GenBank/DDBJ whole genome shotgun (WGS) entry which is preliminary data.</text>
</comment>
<keyword evidence="1" id="KW-1133">Transmembrane helix</keyword>
<protein>
    <recommendedName>
        <fullName evidence="4">Flagellin</fullName>
    </recommendedName>
</protein>
<feature type="transmembrane region" description="Helical" evidence="1">
    <location>
        <begin position="6"/>
        <end position="28"/>
    </location>
</feature>
<gene>
    <name evidence="2" type="ORF">IOK49_05520</name>
</gene>
<dbReference type="EMBL" id="JADEZV010000003">
    <property type="protein sequence ID" value="MBE9391527.1"/>
    <property type="molecule type" value="Genomic_DNA"/>
</dbReference>
<name>A0A843AEG4_9CREN</name>
<keyword evidence="1" id="KW-0472">Membrane</keyword>
<evidence type="ECO:0000256" key="1">
    <source>
        <dbReference type="SAM" id="Phobius"/>
    </source>
</evidence>
<evidence type="ECO:0000313" key="3">
    <source>
        <dbReference type="Proteomes" id="UP000652307"/>
    </source>
</evidence>
<organism evidence="2 3">
    <name type="scientific">Fervidicoccus fontis</name>
    <dbReference type="NCBI Taxonomy" id="683846"/>
    <lineage>
        <taxon>Archaea</taxon>
        <taxon>Thermoproteota</taxon>
        <taxon>Thermoprotei</taxon>
        <taxon>Fervidicoccales</taxon>
        <taxon>Fervidicoccaceae</taxon>
        <taxon>Fervidicoccus</taxon>
    </lineage>
</organism>
<evidence type="ECO:0008006" key="4">
    <source>
        <dbReference type="Google" id="ProtNLM"/>
    </source>
</evidence>
<evidence type="ECO:0000313" key="2">
    <source>
        <dbReference type="EMBL" id="MBE9391527.1"/>
    </source>
</evidence>
<dbReference type="RefSeq" id="WP_193803899.1">
    <property type="nucleotide sequence ID" value="NZ_JADEZV010000003.1"/>
</dbReference>
<sequence length="171" mass="18842">MGFSVTASGIIVMAVLLISVLSMVSVIMKGYGMITSSIERKALSSVRSSLSITYITNVTVNQNNLTMTFIFSNNGSWSFWDFDHFDFILIYTSNKTNSESSKVLVYGRDWNITAILINGGLVERFNGVVDPSESGIVYASLPPDISFSQPITIVFVNQYGFKASYTFYSGV</sequence>
<reference evidence="2" key="1">
    <citation type="submission" date="2020-10" db="EMBL/GenBank/DDBJ databases">
        <title>Fervidococcus fontis strain 3639Fd - the first crenarchaeon capable of growth on lipids.</title>
        <authorList>
            <person name="Kochetkova T.V."/>
            <person name="Elcheninov A.G."/>
            <person name="Toschakov S.V."/>
            <person name="Kublanov I.V."/>
        </authorList>
    </citation>
    <scope>NUCLEOTIDE SEQUENCE</scope>
    <source>
        <strain evidence="2">3639Fd</strain>
    </source>
</reference>
<keyword evidence="1" id="KW-0812">Transmembrane</keyword>
<dbReference type="Proteomes" id="UP000652307">
    <property type="component" value="Unassembled WGS sequence"/>
</dbReference>